<sequence>MLSDRLFPSNVYCLSHGQELILQATLLKGETALQAWDRWQSAVDIETLDSPSAALLSQLYQNLLALGVQHQHMARLKGIYRRNWYANQLQLNYLSSLLAQLKNHKIEAIVLGQASFCSGSVENYRSINNFHLLVQQSELERAVHHLIGLNWQLISSIAKPWVHLQDQRQFPLYLQAHLFWCEPQDYTDAQLWHYATPYGCDPTGWQLSVTDQFLDRCARTFFKSPSNQIEGIADAMLLIQNSSQDLDWRRLIAQAQRYQMVLPVRNMLILLREVLQCSLPNWLPTELWQLPITRQEWLNYKVLAGDQQSYWQSKLAQTIATVNQLGTPLRPLIHFPFPGKQIMKSLLRPTRPTF</sequence>
<accession>B8HPW7</accession>
<dbReference type="OrthoDB" id="573803at2"/>
<dbReference type="STRING" id="395961.Cyan7425_3351"/>
<dbReference type="eggNOG" id="ENOG5032U34">
    <property type="taxonomic scope" value="Bacteria"/>
</dbReference>
<reference evidence="1" key="1">
    <citation type="submission" date="2009-01" db="EMBL/GenBank/DDBJ databases">
        <title>Complete sequence of chromosome Cyanothece sp. PCC 7425.</title>
        <authorList>
            <consortium name="US DOE Joint Genome Institute"/>
            <person name="Lucas S."/>
            <person name="Copeland A."/>
            <person name="Lapidus A."/>
            <person name="Glavina del Rio T."/>
            <person name="Dalin E."/>
            <person name="Tice H."/>
            <person name="Bruce D."/>
            <person name="Goodwin L."/>
            <person name="Pitluck S."/>
            <person name="Sims D."/>
            <person name="Meineke L."/>
            <person name="Brettin T."/>
            <person name="Detter J.C."/>
            <person name="Han C."/>
            <person name="Larimer F."/>
            <person name="Land M."/>
            <person name="Hauser L."/>
            <person name="Kyrpides N."/>
            <person name="Ovchinnikova G."/>
            <person name="Liberton M."/>
            <person name="Stoeckel J."/>
            <person name="Banerjee A."/>
            <person name="Singh A."/>
            <person name="Page L."/>
            <person name="Sato H."/>
            <person name="Zhao L."/>
            <person name="Sherman L."/>
            <person name="Pakrasi H."/>
            <person name="Richardson P."/>
        </authorList>
    </citation>
    <scope>NUCLEOTIDE SEQUENCE</scope>
    <source>
        <strain evidence="1">PCC 7425</strain>
    </source>
</reference>
<dbReference type="KEGG" id="cyn:Cyan7425_3351"/>
<dbReference type="Pfam" id="PF14907">
    <property type="entry name" value="NTP_transf_5"/>
    <property type="match status" value="1"/>
</dbReference>
<proteinExistence type="predicted"/>
<dbReference type="HOGENOM" id="CLU_782368_0_0_3"/>
<dbReference type="EMBL" id="CP001344">
    <property type="protein sequence ID" value="ACL45676.1"/>
    <property type="molecule type" value="Genomic_DNA"/>
</dbReference>
<protein>
    <submittedName>
        <fullName evidence="1">Uncharacterized protein</fullName>
    </submittedName>
</protein>
<dbReference type="AlphaFoldDB" id="B8HPW7"/>
<organism evidence="1">
    <name type="scientific">Cyanothece sp. (strain PCC 7425 / ATCC 29141)</name>
    <dbReference type="NCBI Taxonomy" id="395961"/>
    <lineage>
        <taxon>Bacteria</taxon>
        <taxon>Bacillati</taxon>
        <taxon>Cyanobacteriota</taxon>
        <taxon>Cyanophyceae</taxon>
        <taxon>Gomontiellales</taxon>
        <taxon>Cyanothecaceae</taxon>
        <taxon>Cyanothece</taxon>
    </lineage>
</organism>
<gene>
    <name evidence="1" type="ordered locus">Cyan7425_3351</name>
</gene>
<evidence type="ECO:0000313" key="1">
    <source>
        <dbReference type="EMBL" id="ACL45676.1"/>
    </source>
</evidence>
<name>B8HPW7_CYAP4</name>
<dbReference type="InterPro" id="IPR039498">
    <property type="entry name" value="NTP_transf_5"/>
</dbReference>